<keyword evidence="4" id="KW-0804">Transcription</keyword>
<protein>
    <submittedName>
        <fullName evidence="6">DNA-binding transcriptional LysR family regulator</fullName>
    </submittedName>
</protein>
<dbReference type="GO" id="GO:0005829">
    <property type="term" value="C:cytosol"/>
    <property type="evidence" value="ECO:0007669"/>
    <property type="project" value="TreeGrafter"/>
</dbReference>
<dbReference type="RefSeq" id="WP_149472908.1">
    <property type="nucleotide sequence ID" value="NZ_JAGGMB010000003.1"/>
</dbReference>
<dbReference type="InterPro" id="IPR005119">
    <property type="entry name" value="LysR_subst-bd"/>
</dbReference>
<dbReference type="Gene3D" id="1.10.10.10">
    <property type="entry name" value="Winged helix-like DNA-binding domain superfamily/Winged helix DNA-binding domain"/>
    <property type="match status" value="1"/>
</dbReference>
<dbReference type="Proteomes" id="UP001138793">
    <property type="component" value="Unassembled WGS sequence"/>
</dbReference>
<organism evidence="6 7">
    <name type="scientific">Oceanobacillus polygoni</name>
    <dbReference type="NCBI Taxonomy" id="1235259"/>
    <lineage>
        <taxon>Bacteria</taxon>
        <taxon>Bacillati</taxon>
        <taxon>Bacillota</taxon>
        <taxon>Bacilli</taxon>
        <taxon>Bacillales</taxon>
        <taxon>Bacillaceae</taxon>
        <taxon>Oceanobacillus</taxon>
    </lineage>
</organism>
<dbReference type="FunFam" id="1.10.10.10:FF:000001">
    <property type="entry name" value="LysR family transcriptional regulator"/>
    <property type="match status" value="1"/>
</dbReference>
<comment type="similarity">
    <text evidence="1">Belongs to the LysR transcriptional regulatory family.</text>
</comment>
<dbReference type="SUPFAM" id="SSF53850">
    <property type="entry name" value="Periplasmic binding protein-like II"/>
    <property type="match status" value="1"/>
</dbReference>
<dbReference type="SUPFAM" id="SSF46785">
    <property type="entry name" value="Winged helix' DNA-binding domain"/>
    <property type="match status" value="1"/>
</dbReference>
<dbReference type="InterPro" id="IPR036390">
    <property type="entry name" value="WH_DNA-bd_sf"/>
</dbReference>
<dbReference type="PRINTS" id="PR00039">
    <property type="entry name" value="HTHLYSR"/>
</dbReference>
<dbReference type="CDD" id="cd05466">
    <property type="entry name" value="PBP2_LTTR_substrate"/>
    <property type="match status" value="1"/>
</dbReference>
<dbReference type="OrthoDB" id="63123at2"/>
<sequence>MSIQRFEILNKVVQLQNITKAATELNLSQSGISYAIKNLEEELDVQLLIRNRSGVTLTSEGERIYQHSLSVTKAYENLIQEAAAIKGIERGTIHIGTFASVTTNWIPKIITVFKERFPGITIKIYEDDYQSLENAVIAGELDCCFSTISNNKQLAYIPLKKDKLYCIVSNDCPLSKQKVMKISQIGDYPLIKPKADWDNEISDFFSSHKINPAIAYEVSDDQSIIALVQANLGINIRPGLVLTNRTPNITVLDLEDDAYRMIGLATCNHVSHATQRFISVVTELFQEM</sequence>
<dbReference type="PROSITE" id="PS50931">
    <property type="entry name" value="HTH_LYSR"/>
    <property type="match status" value="1"/>
</dbReference>
<keyword evidence="7" id="KW-1185">Reference proteome</keyword>
<dbReference type="GO" id="GO:0003677">
    <property type="term" value="F:DNA binding"/>
    <property type="evidence" value="ECO:0007669"/>
    <property type="project" value="UniProtKB-KW"/>
</dbReference>
<comment type="caution">
    <text evidence="6">The sequence shown here is derived from an EMBL/GenBank/DDBJ whole genome shotgun (WGS) entry which is preliminary data.</text>
</comment>
<dbReference type="AlphaFoldDB" id="A0A9X0YU39"/>
<feature type="domain" description="HTH lysR-type" evidence="5">
    <location>
        <begin position="1"/>
        <end position="58"/>
    </location>
</feature>
<keyword evidence="3 6" id="KW-0238">DNA-binding</keyword>
<dbReference type="InterPro" id="IPR036388">
    <property type="entry name" value="WH-like_DNA-bd_sf"/>
</dbReference>
<evidence type="ECO:0000256" key="3">
    <source>
        <dbReference type="ARBA" id="ARBA00023125"/>
    </source>
</evidence>
<dbReference type="EMBL" id="JAGGMB010000003">
    <property type="protein sequence ID" value="MBP2077056.1"/>
    <property type="molecule type" value="Genomic_DNA"/>
</dbReference>
<proteinExistence type="inferred from homology"/>
<evidence type="ECO:0000313" key="6">
    <source>
        <dbReference type="EMBL" id="MBP2077056.1"/>
    </source>
</evidence>
<evidence type="ECO:0000256" key="2">
    <source>
        <dbReference type="ARBA" id="ARBA00023015"/>
    </source>
</evidence>
<evidence type="ECO:0000256" key="4">
    <source>
        <dbReference type="ARBA" id="ARBA00023163"/>
    </source>
</evidence>
<evidence type="ECO:0000259" key="5">
    <source>
        <dbReference type="PROSITE" id="PS50931"/>
    </source>
</evidence>
<gene>
    <name evidence="6" type="ORF">J2Z64_001287</name>
</gene>
<evidence type="ECO:0000256" key="1">
    <source>
        <dbReference type="ARBA" id="ARBA00009437"/>
    </source>
</evidence>
<dbReference type="Pfam" id="PF03466">
    <property type="entry name" value="LysR_substrate"/>
    <property type="match status" value="1"/>
</dbReference>
<name>A0A9X0YU39_9BACI</name>
<dbReference type="Gene3D" id="3.40.190.290">
    <property type="match status" value="1"/>
</dbReference>
<dbReference type="InterPro" id="IPR050950">
    <property type="entry name" value="HTH-type_LysR_regulators"/>
</dbReference>
<dbReference type="GO" id="GO:0003700">
    <property type="term" value="F:DNA-binding transcription factor activity"/>
    <property type="evidence" value="ECO:0007669"/>
    <property type="project" value="InterPro"/>
</dbReference>
<accession>A0A9X0YU39</accession>
<dbReference type="InterPro" id="IPR000847">
    <property type="entry name" value="LysR_HTH_N"/>
</dbReference>
<reference evidence="6" key="1">
    <citation type="submission" date="2021-03" db="EMBL/GenBank/DDBJ databases">
        <title>Genomic Encyclopedia of Type Strains, Phase IV (KMG-IV): sequencing the most valuable type-strain genomes for metagenomic binning, comparative biology and taxonomic classification.</title>
        <authorList>
            <person name="Goeker M."/>
        </authorList>
    </citation>
    <scope>NUCLEOTIDE SEQUENCE</scope>
    <source>
        <strain evidence="6">DSM 107338</strain>
    </source>
</reference>
<keyword evidence="2" id="KW-0805">Transcription regulation</keyword>
<dbReference type="Pfam" id="PF00126">
    <property type="entry name" value="HTH_1"/>
    <property type="match status" value="1"/>
</dbReference>
<evidence type="ECO:0000313" key="7">
    <source>
        <dbReference type="Proteomes" id="UP001138793"/>
    </source>
</evidence>
<dbReference type="PANTHER" id="PTHR30419:SF24">
    <property type="entry name" value="HTH-TYPE TRANSCRIPTIONAL REGULATOR CZCR"/>
    <property type="match status" value="1"/>
</dbReference>
<dbReference type="PANTHER" id="PTHR30419">
    <property type="entry name" value="HTH-TYPE TRANSCRIPTIONAL REGULATOR YBHD"/>
    <property type="match status" value="1"/>
</dbReference>